<keyword evidence="1" id="KW-1133">Transmembrane helix</keyword>
<organism evidence="2 3">
    <name type="scientific">Alteromonas gilva</name>
    <dbReference type="NCBI Taxonomy" id="2987522"/>
    <lineage>
        <taxon>Bacteria</taxon>
        <taxon>Pseudomonadati</taxon>
        <taxon>Pseudomonadota</taxon>
        <taxon>Gammaproteobacteria</taxon>
        <taxon>Alteromonadales</taxon>
        <taxon>Alteromonadaceae</taxon>
        <taxon>Alteromonas/Salinimonas group</taxon>
        <taxon>Alteromonas</taxon>
    </lineage>
</organism>
<sequence length="256" mass="28973">MDKEVWDIASKASALISIITVGVTLITYHFKQVSKVKTLQEKITSLENGKILKDGNIVFDEILDNVEMVKAKIIEIINEESCQNKALRIDNYGLDLETIGPMFRYTFASKLSHRDIYYRGLVIHPDDEKIAKVCCGNSNLSQSVVQDAVKILTDIDNSTDSNFSIELYAYDSPPIIHGFVIDDEHLFIGFTHFEAGGLVGGATPYMYIKRDINSAFKQSLFKTYNTWFTHWTKYGEKLVPKMTFNTDSSNMEAVNV</sequence>
<dbReference type="RefSeq" id="WP_273642330.1">
    <property type="nucleotide sequence ID" value="NZ_JAQQXP010000003.1"/>
</dbReference>
<evidence type="ECO:0000313" key="3">
    <source>
        <dbReference type="Proteomes" id="UP001218788"/>
    </source>
</evidence>
<reference evidence="2 3" key="1">
    <citation type="submission" date="2022-10" db="EMBL/GenBank/DDBJ databases">
        <title>Alteromonas sp. chi3 Genome sequencing.</title>
        <authorList>
            <person name="Park S."/>
        </authorList>
    </citation>
    <scope>NUCLEOTIDE SEQUENCE [LARGE SCALE GENOMIC DNA]</scope>
    <source>
        <strain evidence="3">chi3</strain>
    </source>
</reference>
<protein>
    <submittedName>
        <fullName evidence="2">Uncharacterized protein</fullName>
    </submittedName>
</protein>
<comment type="caution">
    <text evidence="2">The sequence shown here is derived from an EMBL/GenBank/DDBJ whole genome shotgun (WGS) entry which is preliminary data.</text>
</comment>
<dbReference type="EMBL" id="JAQQXP010000003">
    <property type="protein sequence ID" value="MDC8832503.1"/>
    <property type="molecule type" value="Genomic_DNA"/>
</dbReference>
<dbReference type="Proteomes" id="UP001218788">
    <property type="component" value="Unassembled WGS sequence"/>
</dbReference>
<feature type="transmembrane region" description="Helical" evidence="1">
    <location>
        <begin position="12"/>
        <end position="30"/>
    </location>
</feature>
<evidence type="ECO:0000313" key="2">
    <source>
        <dbReference type="EMBL" id="MDC8832503.1"/>
    </source>
</evidence>
<accession>A0ABT5L617</accession>
<keyword evidence="3" id="KW-1185">Reference proteome</keyword>
<keyword evidence="1" id="KW-0472">Membrane</keyword>
<name>A0ABT5L617_9ALTE</name>
<evidence type="ECO:0000256" key="1">
    <source>
        <dbReference type="SAM" id="Phobius"/>
    </source>
</evidence>
<proteinExistence type="predicted"/>
<keyword evidence="1" id="KW-0812">Transmembrane</keyword>
<gene>
    <name evidence="2" type="ORF">OIK42_17245</name>
</gene>